<reference evidence="2" key="2">
    <citation type="submission" date="2025-08" db="UniProtKB">
        <authorList>
            <consortium name="Ensembl"/>
        </authorList>
    </citation>
    <scope>IDENTIFICATION</scope>
</reference>
<dbReference type="Pfam" id="PF21381">
    <property type="entry name" value="MCLN_ECD"/>
    <property type="match status" value="1"/>
</dbReference>
<accession>A0A8C3NBV5</accession>
<dbReference type="PANTHER" id="PTHR12127">
    <property type="entry name" value="MUCOLIPIN"/>
    <property type="match status" value="1"/>
</dbReference>
<gene>
    <name evidence="2" type="primary">MCOLN2</name>
</gene>
<dbReference type="InterPro" id="IPR039031">
    <property type="entry name" value="Mucolipin"/>
</dbReference>
<name>A0A8C3NBV5_GEOPR</name>
<dbReference type="Proteomes" id="UP000694382">
    <property type="component" value="Chromosome 8"/>
</dbReference>
<evidence type="ECO:0000313" key="3">
    <source>
        <dbReference type="Proteomes" id="UP000694382"/>
    </source>
</evidence>
<dbReference type="GO" id="GO:0072345">
    <property type="term" value="F:NAADP-sensitive calcium-release channel activity"/>
    <property type="evidence" value="ECO:0007669"/>
    <property type="project" value="TreeGrafter"/>
</dbReference>
<keyword evidence="3" id="KW-1185">Reference proteome</keyword>
<dbReference type="Ensembl" id="ENSCPVT00000018482.2">
    <property type="protein sequence ID" value="ENSCPVP00000017695.1"/>
    <property type="gene ID" value="ENSCPVG00000012356.2"/>
</dbReference>
<feature type="domain" description="Mucolipin extracytosolic" evidence="1">
    <location>
        <begin position="63"/>
        <end position="246"/>
    </location>
</feature>
<organism evidence="2 3">
    <name type="scientific">Geospiza parvula</name>
    <name type="common">Small tree-finch</name>
    <name type="synonym">Camarhynchus parvulus</name>
    <dbReference type="NCBI Taxonomy" id="87175"/>
    <lineage>
        <taxon>Eukaryota</taxon>
        <taxon>Metazoa</taxon>
        <taxon>Chordata</taxon>
        <taxon>Craniata</taxon>
        <taxon>Vertebrata</taxon>
        <taxon>Euteleostomi</taxon>
        <taxon>Archelosauria</taxon>
        <taxon>Archosauria</taxon>
        <taxon>Dinosauria</taxon>
        <taxon>Saurischia</taxon>
        <taxon>Theropoda</taxon>
        <taxon>Coelurosauria</taxon>
        <taxon>Aves</taxon>
        <taxon>Neognathae</taxon>
        <taxon>Neoaves</taxon>
        <taxon>Telluraves</taxon>
        <taxon>Australaves</taxon>
        <taxon>Passeriformes</taxon>
        <taxon>Thraupidae</taxon>
        <taxon>Camarhynchus</taxon>
    </lineage>
</organism>
<dbReference type="InterPro" id="IPR049134">
    <property type="entry name" value="MCLN_ECD"/>
</dbReference>
<reference evidence="2" key="3">
    <citation type="submission" date="2025-09" db="UniProtKB">
        <authorList>
            <consortium name="Ensembl"/>
        </authorList>
    </citation>
    <scope>IDENTIFICATION</scope>
</reference>
<sequence>MMAQSDLDLKEMALKEDLKFYFMNPCEKYRARRQIPWKLALQILKILMVTTQLVFFGLSNQLVVSFKEENTVAFKHLFLKGYSGTDEDDYSCSIYTQQDAYDSIFYVINQYRNLKNISLGTLGYEHEESGLKICKQQYKRGTMLPSNDTLNIDVSTETECILLKPKELTGKKAELKLNSSFFNLEFYRLIQVEISFKLKGIALQTIHARELPDCYAFQNTITFNNRAHSGKIKVYFDSDTDIQECKDWHIFNSVLQKNTQYILVFDGFVILSCLASLILCTRSIVLSSCPVVAFELFFTSLVGWPCSVRGR</sequence>
<evidence type="ECO:0000313" key="2">
    <source>
        <dbReference type="Ensembl" id="ENSCPVP00000017695.1"/>
    </source>
</evidence>
<evidence type="ECO:0000259" key="1">
    <source>
        <dbReference type="Pfam" id="PF21381"/>
    </source>
</evidence>
<dbReference type="AlphaFoldDB" id="A0A8C3NBV5"/>
<reference evidence="2" key="1">
    <citation type="submission" date="2020-02" db="EMBL/GenBank/DDBJ databases">
        <authorList>
            <person name="Enbody D E."/>
            <person name="Pettersson E M."/>
        </authorList>
    </citation>
    <scope>NUCLEOTIDE SEQUENCE [LARGE SCALE GENOMIC DNA]</scope>
</reference>
<dbReference type="PANTHER" id="PTHR12127:SF4">
    <property type="entry name" value="MUCOLIPIN-2"/>
    <property type="match status" value="1"/>
</dbReference>
<protein>
    <submittedName>
        <fullName evidence="2">Mucolipin TRP cation channel 2</fullName>
    </submittedName>
</protein>
<proteinExistence type="predicted"/>
<dbReference type="GO" id="GO:0016020">
    <property type="term" value="C:membrane"/>
    <property type="evidence" value="ECO:0007669"/>
    <property type="project" value="TreeGrafter"/>
</dbReference>